<accession>A0A317X3R2</accession>
<evidence type="ECO:0000256" key="1">
    <source>
        <dbReference type="ARBA" id="ARBA00022603"/>
    </source>
</evidence>
<dbReference type="GO" id="GO:0008171">
    <property type="term" value="F:O-methyltransferase activity"/>
    <property type="evidence" value="ECO:0007669"/>
    <property type="project" value="InterPro"/>
</dbReference>
<evidence type="ECO:0000313" key="5">
    <source>
        <dbReference type="EMBL" id="PWY92985.1"/>
    </source>
</evidence>
<dbReference type="InterPro" id="IPR029063">
    <property type="entry name" value="SAM-dependent_MTases_sf"/>
</dbReference>
<dbReference type="Gene3D" id="1.10.10.10">
    <property type="entry name" value="Winged helix-like DNA-binding domain superfamily/Winged helix DNA-binding domain"/>
    <property type="match status" value="1"/>
</dbReference>
<dbReference type="InterPro" id="IPR036388">
    <property type="entry name" value="WH-like_DNA-bd_sf"/>
</dbReference>
<keyword evidence="6" id="KW-1185">Reference proteome</keyword>
<dbReference type="PANTHER" id="PTHR43712:SF11">
    <property type="entry name" value="O-METHYLTRANSFERASE (AFU_ORTHOLOGUE AFUA_2G17820)-RELATED"/>
    <property type="match status" value="1"/>
</dbReference>
<evidence type="ECO:0000256" key="2">
    <source>
        <dbReference type="ARBA" id="ARBA00022679"/>
    </source>
</evidence>
<dbReference type="RefSeq" id="XP_025469746.1">
    <property type="nucleotide sequence ID" value="XM_025614400.1"/>
</dbReference>
<sequence length="423" mass="47146">MIRDSCSSNQSISSQCAAAHASWMGEKRHRRSSQSIFSPITEIVSQLTLAVNTALAELSPADDIPEATQYQLLDAIDKLRVAVAPPLLTIRNFCVAVTPWPGCHPSAMGMGIFDAFAGVNGAEMTAAELDEKTKGDKGLLVRIVRLLCANYVFEETGVEKYKPLSLAMMFASSSPPSEVIKHFYSDMKASVYSHEYLKARGYQNPQDAYDTPFQFAMGTKEHHFEWLQHNPEELHAFNVVMEIGNRSLEGVQWYDYYPWKENLVASSDADRVLLVDIGGDNERLIVQDLPKIIEDITEPLLEGIEAIGYNMFDPQPVRGAKAYYLRTVLHDWPDKQALQALARVREAMAADSVLLINENVLPESGVSGFSASMDIIMEIYGALERTEKQWLQLLDQAGFKVVKVWRSDFQGVGSNALFEAVPN</sequence>
<dbReference type="SUPFAM" id="SSF53335">
    <property type="entry name" value="S-adenosyl-L-methionine-dependent methyltransferases"/>
    <property type="match status" value="1"/>
</dbReference>
<dbReference type="Proteomes" id="UP000246702">
    <property type="component" value="Unassembled WGS sequence"/>
</dbReference>
<keyword evidence="3" id="KW-0949">S-adenosyl-L-methionine</keyword>
<name>A0A317X3R2_9EURO</name>
<protein>
    <submittedName>
        <fullName evidence="5">S-adenosyl-L-methionine-dependent methyltransferase</fullName>
    </submittedName>
</protein>
<gene>
    <name evidence="5" type="ORF">BO94DRAFT_564189</name>
</gene>
<dbReference type="Pfam" id="PF00891">
    <property type="entry name" value="Methyltransf_2"/>
    <property type="match status" value="1"/>
</dbReference>
<dbReference type="PANTHER" id="PTHR43712">
    <property type="entry name" value="PUTATIVE (AFU_ORTHOLOGUE AFUA_4G14580)-RELATED"/>
    <property type="match status" value="1"/>
</dbReference>
<evidence type="ECO:0000256" key="3">
    <source>
        <dbReference type="ARBA" id="ARBA00022691"/>
    </source>
</evidence>
<dbReference type="SUPFAM" id="SSF46785">
    <property type="entry name" value="Winged helix' DNA-binding domain"/>
    <property type="match status" value="1"/>
</dbReference>
<keyword evidence="1 5" id="KW-0489">Methyltransferase</keyword>
<evidence type="ECO:0000313" key="6">
    <source>
        <dbReference type="Proteomes" id="UP000246702"/>
    </source>
</evidence>
<organism evidence="5 6">
    <name type="scientific">Aspergillus sclerotioniger CBS 115572</name>
    <dbReference type="NCBI Taxonomy" id="1450535"/>
    <lineage>
        <taxon>Eukaryota</taxon>
        <taxon>Fungi</taxon>
        <taxon>Dikarya</taxon>
        <taxon>Ascomycota</taxon>
        <taxon>Pezizomycotina</taxon>
        <taxon>Eurotiomycetes</taxon>
        <taxon>Eurotiomycetidae</taxon>
        <taxon>Eurotiales</taxon>
        <taxon>Aspergillaceae</taxon>
        <taxon>Aspergillus</taxon>
        <taxon>Aspergillus subgen. Circumdati</taxon>
    </lineage>
</organism>
<dbReference type="Gene3D" id="3.40.50.150">
    <property type="entry name" value="Vaccinia Virus protein VP39"/>
    <property type="match status" value="1"/>
</dbReference>
<proteinExistence type="predicted"/>
<evidence type="ECO:0000259" key="4">
    <source>
        <dbReference type="Pfam" id="PF00891"/>
    </source>
</evidence>
<dbReference type="GO" id="GO:0032259">
    <property type="term" value="P:methylation"/>
    <property type="evidence" value="ECO:0007669"/>
    <property type="project" value="UniProtKB-KW"/>
</dbReference>
<dbReference type="InterPro" id="IPR016461">
    <property type="entry name" value="COMT-like"/>
</dbReference>
<reference evidence="5 6" key="1">
    <citation type="submission" date="2016-12" db="EMBL/GenBank/DDBJ databases">
        <title>The genomes of Aspergillus section Nigri reveals drivers in fungal speciation.</title>
        <authorList>
            <consortium name="DOE Joint Genome Institute"/>
            <person name="Vesth T.C."/>
            <person name="Nybo J."/>
            <person name="Theobald S."/>
            <person name="Brandl J."/>
            <person name="Frisvad J.C."/>
            <person name="Nielsen K.F."/>
            <person name="Lyhne E.K."/>
            <person name="Kogle M.E."/>
            <person name="Kuo A."/>
            <person name="Riley R."/>
            <person name="Clum A."/>
            <person name="Nolan M."/>
            <person name="Lipzen A."/>
            <person name="Salamov A."/>
            <person name="Henrissat B."/>
            <person name="Wiebenga A."/>
            <person name="De Vries R.P."/>
            <person name="Grigoriev I.V."/>
            <person name="Mortensen U.H."/>
            <person name="Andersen M.R."/>
            <person name="Baker S.E."/>
        </authorList>
    </citation>
    <scope>NUCLEOTIDE SEQUENCE [LARGE SCALE GENOMIC DNA]</scope>
    <source>
        <strain evidence="5 6">CBS 115572</strain>
    </source>
</reference>
<dbReference type="OrthoDB" id="1535081at2759"/>
<dbReference type="GO" id="GO:0044550">
    <property type="term" value="P:secondary metabolite biosynthetic process"/>
    <property type="evidence" value="ECO:0007669"/>
    <property type="project" value="UniProtKB-ARBA"/>
</dbReference>
<dbReference type="AlphaFoldDB" id="A0A317X3R2"/>
<dbReference type="InterPro" id="IPR001077">
    <property type="entry name" value="COMT_C"/>
</dbReference>
<dbReference type="EMBL" id="MSFK01000007">
    <property type="protein sequence ID" value="PWY92985.1"/>
    <property type="molecule type" value="Genomic_DNA"/>
</dbReference>
<keyword evidence="2 5" id="KW-0808">Transferase</keyword>
<dbReference type="GeneID" id="37116543"/>
<dbReference type="InterPro" id="IPR036390">
    <property type="entry name" value="WH_DNA-bd_sf"/>
</dbReference>
<feature type="domain" description="O-methyltransferase C-terminal" evidence="4">
    <location>
        <begin position="283"/>
        <end position="400"/>
    </location>
</feature>
<comment type="caution">
    <text evidence="5">The sequence shown here is derived from an EMBL/GenBank/DDBJ whole genome shotgun (WGS) entry which is preliminary data.</text>
</comment>
<dbReference type="PROSITE" id="PS51683">
    <property type="entry name" value="SAM_OMT_II"/>
    <property type="match status" value="1"/>
</dbReference>